<name>A0A1K1XH94_9GAMM</name>
<dbReference type="AlphaFoldDB" id="A0A1K1XH94"/>
<proteinExistence type="predicted"/>
<feature type="transmembrane region" description="Helical" evidence="1">
    <location>
        <begin position="12"/>
        <end position="32"/>
    </location>
</feature>
<organism evidence="2 3">
    <name type="scientific">Marinospirillum alkaliphilum DSM 21637</name>
    <dbReference type="NCBI Taxonomy" id="1122209"/>
    <lineage>
        <taxon>Bacteria</taxon>
        <taxon>Pseudomonadati</taxon>
        <taxon>Pseudomonadota</taxon>
        <taxon>Gammaproteobacteria</taxon>
        <taxon>Oceanospirillales</taxon>
        <taxon>Oceanospirillaceae</taxon>
        <taxon>Marinospirillum</taxon>
    </lineage>
</organism>
<keyword evidence="1" id="KW-0812">Transmembrane</keyword>
<accession>A0A1K1XH94</accession>
<dbReference type="STRING" id="1122209.SAMN02745752_01838"/>
<evidence type="ECO:0000256" key="1">
    <source>
        <dbReference type="SAM" id="Phobius"/>
    </source>
</evidence>
<keyword evidence="3" id="KW-1185">Reference proteome</keyword>
<keyword evidence="1" id="KW-0472">Membrane</keyword>
<evidence type="ECO:0000313" key="2">
    <source>
        <dbReference type="EMBL" id="SFX49049.1"/>
    </source>
</evidence>
<dbReference type="RefSeq" id="WP_072326156.1">
    <property type="nucleotide sequence ID" value="NZ_FPJW01000006.1"/>
</dbReference>
<dbReference type="Proteomes" id="UP000182350">
    <property type="component" value="Unassembled WGS sequence"/>
</dbReference>
<evidence type="ECO:0000313" key="3">
    <source>
        <dbReference type="Proteomes" id="UP000182350"/>
    </source>
</evidence>
<feature type="transmembrane region" description="Helical" evidence="1">
    <location>
        <begin position="38"/>
        <end position="58"/>
    </location>
</feature>
<protein>
    <submittedName>
        <fullName evidence="2">Uncharacterized protein</fullName>
    </submittedName>
</protein>
<keyword evidence="1" id="KW-1133">Transmembrane helix</keyword>
<gene>
    <name evidence="2" type="ORF">SAMN02745752_01838</name>
</gene>
<sequence length="108" mass="12384">MLNWLERRAQHLAFLRVPALLLAAAGLIAFILTLQLPAILLLIWSLLLYAFLTLFQHLPQPEPTAGWWRRTKLRLLRLAYQLLALLLLLLSLALLALSARGMFVFFSH</sequence>
<feature type="transmembrane region" description="Helical" evidence="1">
    <location>
        <begin position="78"/>
        <end position="99"/>
    </location>
</feature>
<dbReference type="EMBL" id="FPJW01000006">
    <property type="protein sequence ID" value="SFX49049.1"/>
    <property type="molecule type" value="Genomic_DNA"/>
</dbReference>
<reference evidence="2 3" key="1">
    <citation type="submission" date="2016-11" db="EMBL/GenBank/DDBJ databases">
        <authorList>
            <person name="Jaros S."/>
            <person name="Januszkiewicz K."/>
            <person name="Wedrychowicz H."/>
        </authorList>
    </citation>
    <scope>NUCLEOTIDE SEQUENCE [LARGE SCALE GENOMIC DNA]</scope>
    <source>
        <strain evidence="2 3">DSM 21637</strain>
    </source>
</reference>